<accession>A0A8J3D2D9</accession>
<proteinExistence type="predicted"/>
<evidence type="ECO:0000256" key="3">
    <source>
        <dbReference type="ARBA" id="ARBA00022729"/>
    </source>
</evidence>
<evidence type="ECO:0000313" key="5">
    <source>
        <dbReference type="Proteomes" id="UP000598271"/>
    </source>
</evidence>
<evidence type="ECO:0000256" key="2">
    <source>
        <dbReference type="ARBA" id="ARBA00014024"/>
    </source>
</evidence>
<dbReference type="EMBL" id="BMXF01000001">
    <property type="protein sequence ID" value="GHB58349.1"/>
    <property type="molecule type" value="Genomic_DNA"/>
</dbReference>
<keyword evidence="3" id="KW-0732">Signal</keyword>
<dbReference type="Pfam" id="PF10627">
    <property type="entry name" value="CsgE"/>
    <property type="match status" value="1"/>
</dbReference>
<dbReference type="Proteomes" id="UP000598271">
    <property type="component" value="Unassembled WGS sequence"/>
</dbReference>
<organism evidence="4 5">
    <name type="scientific">Persicitalea jodogahamensis</name>
    <dbReference type="NCBI Taxonomy" id="402147"/>
    <lineage>
        <taxon>Bacteria</taxon>
        <taxon>Pseudomonadati</taxon>
        <taxon>Bacteroidota</taxon>
        <taxon>Cytophagia</taxon>
        <taxon>Cytophagales</taxon>
        <taxon>Spirosomataceae</taxon>
        <taxon>Persicitalea</taxon>
    </lineage>
</organism>
<keyword evidence="5" id="KW-1185">Reference proteome</keyword>
<reference evidence="4 5" key="1">
    <citation type="journal article" date="2014" name="Int. J. Syst. Evol. Microbiol.">
        <title>Complete genome sequence of Corynebacterium casei LMG S-19264T (=DSM 44701T), isolated from a smear-ripened cheese.</title>
        <authorList>
            <consortium name="US DOE Joint Genome Institute (JGI-PGF)"/>
            <person name="Walter F."/>
            <person name="Albersmeier A."/>
            <person name="Kalinowski J."/>
            <person name="Ruckert C."/>
        </authorList>
    </citation>
    <scope>NUCLEOTIDE SEQUENCE [LARGE SCALE GENOMIC DNA]</scope>
    <source>
        <strain evidence="4 5">KCTC 12866</strain>
    </source>
</reference>
<dbReference type="RefSeq" id="WP_189563217.1">
    <property type="nucleotide sequence ID" value="NZ_BMXF01000001.1"/>
</dbReference>
<gene>
    <name evidence="4" type="ORF">GCM10007390_09800</name>
</gene>
<comment type="caution">
    <text evidence="4">The sequence shown here is derived from an EMBL/GenBank/DDBJ whole genome shotgun (WGS) entry which is preliminary data.</text>
</comment>
<evidence type="ECO:0000313" key="4">
    <source>
        <dbReference type="EMBL" id="GHB58349.1"/>
    </source>
</evidence>
<evidence type="ECO:0000256" key="1">
    <source>
        <dbReference type="ARBA" id="ARBA00003989"/>
    </source>
</evidence>
<dbReference type="InterPro" id="IPR018900">
    <property type="entry name" value="Curli_CsgE"/>
</dbReference>
<comment type="function">
    <text evidence="1">May be involved in the biogenesis of curli organelles.</text>
</comment>
<dbReference type="AlphaFoldDB" id="A0A8J3D2D9"/>
<name>A0A8J3D2D9_9BACT</name>
<protein>
    <recommendedName>
        <fullName evidence="2">Curli production assembly/transport component CsgE</fullName>
    </recommendedName>
</protein>
<sequence length="177" mass="19629">MDSKRKILQAILMSLPGVLIAGVSWGQDGGSLVEEYFDESLIVPMEQNISLEGATGIFLLDETRTKNGRDFYEYVYQQWLTIQSDTNLISPSAFSDIGEELTVTIDEQPVPGGIGTSTIVSLTVNDVMIYQQFLQPRLGVVEEMAGNAADMLTQYIQNFQEFQKQLGSDDQKGNGIY</sequence>